<name>A0ABY6K3D8_9ARAC</name>
<dbReference type="InterPro" id="IPR013598">
    <property type="entry name" value="Exportin-1/Importin-b-like"/>
</dbReference>
<keyword evidence="8" id="KW-1185">Reference proteome</keyword>
<evidence type="ECO:0000313" key="8">
    <source>
        <dbReference type="Proteomes" id="UP001235939"/>
    </source>
</evidence>
<dbReference type="SUPFAM" id="SSF48371">
    <property type="entry name" value="ARM repeat"/>
    <property type="match status" value="2"/>
</dbReference>
<keyword evidence="5" id="KW-0539">Nucleus</keyword>
<dbReference type="InterPro" id="IPR040485">
    <property type="entry name" value="XPO1_repeat_3"/>
</dbReference>
<reference evidence="7 8" key="1">
    <citation type="submission" date="2022-01" db="EMBL/GenBank/DDBJ databases">
        <title>A chromosomal length assembly of Cordylochernes scorpioides.</title>
        <authorList>
            <person name="Zeh D."/>
            <person name="Zeh J."/>
        </authorList>
    </citation>
    <scope>NUCLEOTIDE SEQUENCE [LARGE SCALE GENOMIC DNA]</scope>
    <source>
        <strain evidence="7">IN4F17</strain>
        <tissue evidence="7">Whole Body</tissue>
    </source>
</reference>
<dbReference type="Pfam" id="PF08767">
    <property type="entry name" value="CRM1_C"/>
    <property type="match status" value="1"/>
</dbReference>
<keyword evidence="3" id="KW-0813">Transport</keyword>
<proteinExistence type="inferred from homology"/>
<dbReference type="SMART" id="SM01102">
    <property type="entry name" value="CRM1_C"/>
    <property type="match status" value="1"/>
</dbReference>
<dbReference type="InterPro" id="IPR045065">
    <property type="entry name" value="XPO1/5"/>
</dbReference>
<dbReference type="InterPro" id="IPR016024">
    <property type="entry name" value="ARM-type_fold"/>
</dbReference>
<gene>
    <name evidence="7" type="ORF">LAZ67_2003922</name>
</gene>
<evidence type="ECO:0000313" key="7">
    <source>
        <dbReference type="EMBL" id="UYV63387.1"/>
    </source>
</evidence>
<evidence type="ECO:0000256" key="1">
    <source>
        <dbReference type="ARBA" id="ARBA00004123"/>
    </source>
</evidence>
<dbReference type="Pfam" id="PF18784">
    <property type="entry name" value="CRM1_repeat_2"/>
    <property type="match status" value="1"/>
</dbReference>
<keyword evidence="4" id="KW-0653">Protein transport</keyword>
<comment type="subcellular location">
    <subcellularLocation>
        <location evidence="1">Nucleus</location>
    </subcellularLocation>
</comment>
<dbReference type="Gene3D" id="1.25.10.10">
    <property type="entry name" value="Leucine-rich Repeat Variant"/>
    <property type="match status" value="2"/>
</dbReference>
<protein>
    <submittedName>
        <fullName evidence="7">XPO1</fullName>
    </submittedName>
</protein>
<dbReference type="InterPro" id="IPR041123">
    <property type="entry name" value="CRM1_repeat"/>
</dbReference>
<comment type="similarity">
    <text evidence="2">Belongs to the exportin family.</text>
</comment>
<accession>A0ABY6K3D8</accession>
<evidence type="ECO:0000256" key="5">
    <source>
        <dbReference type="ARBA" id="ARBA00023242"/>
    </source>
</evidence>
<organism evidence="7 8">
    <name type="scientific">Cordylochernes scorpioides</name>
    <dbReference type="NCBI Taxonomy" id="51811"/>
    <lineage>
        <taxon>Eukaryota</taxon>
        <taxon>Metazoa</taxon>
        <taxon>Ecdysozoa</taxon>
        <taxon>Arthropoda</taxon>
        <taxon>Chelicerata</taxon>
        <taxon>Arachnida</taxon>
        <taxon>Pseudoscorpiones</taxon>
        <taxon>Cheliferoidea</taxon>
        <taxon>Chernetidae</taxon>
        <taxon>Cordylochernes</taxon>
    </lineage>
</organism>
<dbReference type="Pfam" id="PF08389">
    <property type="entry name" value="Xpo1"/>
    <property type="match status" value="1"/>
</dbReference>
<dbReference type="Proteomes" id="UP001235939">
    <property type="component" value="Chromosome 02"/>
</dbReference>
<dbReference type="Pfam" id="PF18777">
    <property type="entry name" value="CRM1_repeat"/>
    <property type="match status" value="1"/>
</dbReference>
<feature type="domain" description="Exportin-1 C-terminal" evidence="6">
    <location>
        <begin position="813"/>
        <end position="1136"/>
    </location>
</feature>
<dbReference type="InterPro" id="IPR041235">
    <property type="entry name" value="Exp1_repeat_2"/>
</dbReference>
<dbReference type="EMBL" id="CP092864">
    <property type="protein sequence ID" value="UYV63387.1"/>
    <property type="molecule type" value="Genomic_DNA"/>
</dbReference>
<evidence type="ECO:0000256" key="2">
    <source>
        <dbReference type="ARBA" id="ARBA00009466"/>
    </source>
</evidence>
<evidence type="ECO:0000256" key="3">
    <source>
        <dbReference type="ARBA" id="ARBA00022448"/>
    </source>
</evidence>
<evidence type="ECO:0000256" key="4">
    <source>
        <dbReference type="ARBA" id="ARBA00022927"/>
    </source>
</evidence>
<dbReference type="Pfam" id="PF18787">
    <property type="entry name" value="CRM1_repeat_3"/>
    <property type="match status" value="1"/>
</dbReference>
<dbReference type="InterPro" id="IPR011989">
    <property type="entry name" value="ARM-like"/>
</dbReference>
<dbReference type="Gene3D" id="6.10.250.450">
    <property type="match status" value="1"/>
</dbReference>
<dbReference type="PANTHER" id="PTHR11223">
    <property type="entry name" value="EXPORTIN 1/5"/>
    <property type="match status" value="1"/>
</dbReference>
<sequence>MMIVYQITTTYRRGILMTVSADLVTVNGNVASLKEQASKLLDFNQKLDINLLDNVVSSMYTGEGPQVRTGQTEGAAELSQVCYSNGWPKRSSPHSRATLMPGPEWIQSWSSPRTSRPSTMPYRSWRMSSRPGGRCYLSTSVKVRKLLLAGCAGLTQAVVVPGIKKYIVGLIIKTSSDSETLEKEKVYLNKLNMILVQILKREWPKNWPTFISEIVGASKTNESLCQNNMVILKLLSEEVFDFSSGQMTQAKAKHLKDTMCSEFSQIFQLCQFVLENSQNALLVHATLETLLRFLNWIPLGYIFETKLVSTFIFKISAITYLINEEDVALPKASLIVPPYLYEWIPQTWSRLFQFLNVPMFRNVTLKCLTEIAAVNAPHYDEMFVALFGRTMVQLEMMLPKNTVIKEAYANGQDEEQKFIQNLSLFLCTFLKEHGALIEKRTDLQDAFLNALYYLLMISEVEEVEIFKICLEYWNALATELYRESPFNCLSSPLIMSPRSNSAGTVGPLRRMIYQPVLTKLRYIMIGRMAKPEEVLVVENEQGEVVREFMKDTDSIQLYKSMRETLVYLTHLDCMDTERIMTEKLHNQVNGSEWSWKNLNTLCWAIGSISGAMYEEDEKRFLVTVIKDLLGLCEQKRGKDNKAIIASNIMYVVGQYPRFLRAHWKFLKTVVNKLFEFMHETHEGVQDMACDTFIKIAQKCKRHFVQVQAGEVMPFIEEILNNINTIICDLQPQQMHTFYEAVGSMINVQSDQVVQDHLIEKYMNLPNQVWDDIISQATKNVEALKDPSAVKQLGIILKTNVRACKALGHAYVLQLGRIYLDMLNVYKVMSENISAAIAINGESVTKQPLIRSMRTVKKETLKLISEWVSRSTDPRMVLESFIPPLLDAVLLDYQRCAVPAAREPEVLSTMATIINRLEGHITSEIPKIFDAVFECTLDMINKDFEEFPEHRTNFFLLLQAAVAHCFTALLHIPPAQFKLVLDSIIWAFKHTMRNVADTGLEILYQLLQNISQEDVAAQSFYQTYYTDILQHLFSVVTDTSHTAGLTMQASILAYLFSLVESGKLTVPLNPSVQQVSGQSNVLYIQEYVATLLKAAFPHLTDAQIKITVTGFFNLDMDIPAFKEHLRDFLVQIREYSGEDDSDLFLEEREASLRQAEEEKRKIQLSVPGIINPHELPEEMQD</sequence>
<evidence type="ECO:0000259" key="6">
    <source>
        <dbReference type="SMART" id="SM01102"/>
    </source>
</evidence>
<dbReference type="PANTHER" id="PTHR11223:SF2">
    <property type="entry name" value="EXPORTIN-1"/>
    <property type="match status" value="1"/>
</dbReference>
<dbReference type="InterPro" id="IPR014877">
    <property type="entry name" value="XPO1_C_dom"/>
</dbReference>